<evidence type="ECO:0000313" key="8">
    <source>
        <dbReference type="Proteomes" id="UP000477285"/>
    </source>
</evidence>
<feature type="transmembrane region" description="Helical" evidence="6">
    <location>
        <begin position="444"/>
        <end position="462"/>
    </location>
</feature>
<sequence>MHKNINQLKMGTLLSYVTIAIQNISAIIYTPLMLRFLGQNEYGLYQLGSSTVSYLGLLSLGFGSSYVKFYYEYKVKNQEEEIRKLNGIFLLVFCGLAVLSCIVGGGMIISADALFQNSLTAADVQQVRILMVILIFSMAVTFPNIIFDCYITAHERYIFQRIMLITVTILIPVISLSLLYMGYRSTALVLVNLALSVFRFCMNIYYCIVKLWMKFQFRGMELNVLKKVGTFSMFIFLNEIASQINLNVDKIILGAVQGATVVAIYSVGSQFNQYFMNMSTAVSNVFIPRVNRLVAENKDNSVLDQLFIRIGRIQYMILSAVLVGYLLYGKFFISKWAGEGYESAYYVGALIMIPYIIPLIQNIGIEIQRAKNMHKFRSIIYFIIALANLGISVPLGKYFGATGAAFGTTLSTVIGNIIMMNWYYHTKVGLNIPLFFRNLVQPSIILAVASVEGMIVKYFFAVDSWLDFLIQIVVFVGCYFVMLYFWGMNEKEKQDVQHMLKRGKK</sequence>
<feature type="transmembrane region" description="Helical" evidence="6">
    <location>
        <begin position="379"/>
        <end position="399"/>
    </location>
</feature>
<feature type="transmembrane region" description="Helical" evidence="6">
    <location>
        <begin position="162"/>
        <end position="181"/>
    </location>
</feature>
<feature type="transmembrane region" description="Helical" evidence="6">
    <location>
        <begin position="251"/>
        <end position="268"/>
    </location>
</feature>
<evidence type="ECO:0000256" key="4">
    <source>
        <dbReference type="ARBA" id="ARBA00022989"/>
    </source>
</evidence>
<protein>
    <submittedName>
        <fullName evidence="7">Oligosaccharide flippase family protein</fullName>
    </submittedName>
</protein>
<dbReference type="GO" id="GO:0005886">
    <property type="term" value="C:plasma membrane"/>
    <property type="evidence" value="ECO:0007669"/>
    <property type="project" value="UniProtKB-SubCell"/>
</dbReference>
<dbReference type="Pfam" id="PF01943">
    <property type="entry name" value="Polysacc_synt"/>
    <property type="match status" value="1"/>
</dbReference>
<dbReference type="RefSeq" id="WP_161234151.1">
    <property type="nucleotide sequence ID" value="NZ_JBCPBX010000037.1"/>
</dbReference>
<keyword evidence="4 6" id="KW-1133">Transmembrane helix</keyword>
<evidence type="ECO:0000256" key="1">
    <source>
        <dbReference type="ARBA" id="ARBA00004651"/>
    </source>
</evidence>
<dbReference type="InterPro" id="IPR050833">
    <property type="entry name" value="Poly_Biosynth_Transport"/>
</dbReference>
<accession>A0A6L8T6E4</accession>
<keyword evidence="2" id="KW-1003">Cell membrane</keyword>
<gene>
    <name evidence="7" type="ORF">GT728_17070</name>
</gene>
<dbReference type="PANTHER" id="PTHR30250:SF26">
    <property type="entry name" value="PSMA PROTEIN"/>
    <property type="match status" value="1"/>
</dbReference>
<dbReference type="EMBL" id="WWVQ01000056">
    <property type="protein sequence ID" value="MZL34855.1"/>
    <property type="molecule type" value="Genomic_DNA"/>
</dbReference>
<feature type="transmembrane region" description="Helical" evidence="6">
    <location>
        <begin position="468"/>
        <end position="487"/>
    </location>
</feature>
<evidence type="ECO:0000256" key="5">
    <source>
        <dbReference type="ARBA" id="ARBA00023136"/>
    </source>
</evidence>
<evidence type="ECO:0000256" key="3">
    <source>
        <dbReference type="ARBA" id="ARBA00022692"/>
    </source>
</evidence>
<feature type="transmembrane region" description="Helical" evidence="6">
    <location>
        <begin position="129"/>
        <end position="150"/>
    </location>
</feature>
<dbReference type="PANTHER" id="PTHR30250">
    <property type="entry name" value="PST FAMILY PREDICTED COLANIC ACID TRANSPORTER"/>
    <property type="match status" value="1"/>
</dbReference>
<feature type="transmembrane region" description="Helical" evidence="6">
    <location>
        <begin position="405"/>
        <end position="424"/>
    </location>
</feature>
<feature type="transmembrane region" description="Helical" evidence="6">
    <location>
        <begin position="88"/>
        <end position="109"/>
    </location>
</feature>
<keyword evidence="5 6" id="KW-0472">Membrane</keyword>
<evidence type="ECO:0000256" key="2">
    <source>
        <dbReference type="ARBA" id="ARBA00022475"/>
    </source>
</evidence>
<dbReference type="InterPro" id="IPR002797">
    <property type="entry name" value="Polysacc_synth"/>
</dbReference>
<reference evidence="7 8" key="1">
    <citation type="journal article" date="2019" name="Nat. Med.">
        <title>A library of human gut bacterial isolates paired with longitudinal multiomics data enables mechanistic microbiome research.</title>
        <authorList>
            <person name="Poyet M."/>
            <person name="Groussin M."/>
            <person name="Gibbons S.M."/>
            <person name="Avila-Pacheco J."/>
            <person name="Jiang X."/>
            <person name="Kearney S.M."/>
            <person name="Perrotta A.R."/>
            <person name="Berdy B."/>
            <person name="Zhao S."/>
            <person name="Lieberman T.D."/>
            <person name="Swanson P.K."/>
            <person name="Smith M."/>
            <person name="Roesemann S."/>
            <person name="Alexander J.E."/>
            <person name="Rich S.A."/>
            <person name="Livny J."/>
            <person name="Vlamakis H."/>
            <person name="Clish C."/>
            <person name="Bullock K."/>
            <person name="Deik A."/>
            <person name="Scott J."/>
            <person name="Pierce K.A."/>
            <person name="Xavier R.J."/>
            <person name="Alm E.J."/>
        </authorList>
    </citation>
    <scope>NUCLEOTIDE SEQUENCE [LARGE SCALE GENOMIC DNA]</scope>
    <source>
        <strain evidence="7 8">BIOML-A1</strain>
    </source>
</reference>
<dbReference type="AlphaFoldDB" id="A0A6L8T6E4"/>
<evidence type="ECO:0000256" key="6">
    <source>
        <dbReference type="SAM" id="Phobius"/>
    </source>
</evidence>
<feature type="transmembrane region" description="Helical" evidence="6">
    <location>
        <begin position="315"/>
        <end position="333"/>
    </location>
</feature>
<evidence type="ECO:0000313" key="7">
    <source>
        <dbReference type="EMBL" id="MZL34855.1"/>
    </source>
</evidence>
<feature type="transmembrane region" description="Helical" evidence="6">
    <location>
        <begin position="187"/>
        <end position="208"/>
    </location>
</feature>
<dbReference type="Proteomes" id="UP000477285">
    <property type="component" value="Unassembled WGS sequence"/>
</dbReference>
<keyword evidence="3 6" id="KW-0812">Transmembrane</keyword>
<comment type="caution">
    <text evidence="7">The sequence shown here is derived from an EMBL/GenBank/DDBJ whole genome shotgun (WGS) entry which is preliminary data.</text>
</comment>
<organism evidence="7 8">
    <name type="scientific">Blautia wexlerae</name>
    <dbReference type="NCBI Taxonomy" id="418240"/>
    <lineage>
        <taxon>Bacteria</taxon>
        <taxon>Bacillati</taxon>
        <taxon>Bacillota</taxon>
        <taxon>Clostridia</taxon>
        <taxon>Lachnospirales</taxon>
        <taxon>Lachnospiraceae</taxon>
        <taxon>Blautia</taxon>
    </lineage>
</organism>
<feature type="transmembrane region" description="Helical" evidence="6">
    <location>
        <begin position="44"/>
        <end position="67"/>
    </location>
</feature>
<feature type="transmembrane region" description="Helical" evidence="6">
    <location>
        <begin position="345"/>
        <end position="367"/>
    </location>
</feature>
<proteinExistence type="predicted"/>
<feature type="transmembrane region" description="Helical" evidence="6">
    <location>
        <begin position="228"/>
        <end position="245"/>
    </location>
</feature>
<comment type="subcellular location">
    <subcellularLocation>
        <location evidence="1">Cell membrane</location>
        <topology evidence="1">Multi-pass membrane protein</topology>
    </subcellularLocation>
</comment>
<name>A0A6L8T6E4_9FIRM</name>
<feature type="transmembrane region" description="Helical" evidence="6">
    <location>
        <begin position="12"/>
        <end position="32"/>
    </location>
</feature>